<dbReference type="InterPro" id="IPR004563">
    <property type="entry name" value="Apolipo_AcylTrfase"/>
</dbReference>
<protein>
    <recommendedName>
        <fullName evidence="9">Apolipoprotein N-acyltransferase</fullName>
        <shortName evidence="9">ALP N-acyltransferase</shortName>
        <ecNumber evidence="9">2.3.1.269</ecNumber>
    </recommendedName>
</protein>
<dbReference type="Pfam" id="PF20154">
    <property type="entry name" value="LNT_N"/>
    <property type="match status" value="1"/>
</dbReference>
<evidence type="ECO:0000259" key="10">
    <source>
        <dbReference type="PROSITE" id="PS50263"/>
    </source>
</evidence>
<evidence type="ECO:0000256" key="4">
    <source>
        <dbReference type="ARBA" id="ARBA00022679"/>
    </source>
</evidence>
<dbReference type="EMBL" id="FUXX01000004">
    <property type="protein sequence ID" value="SKA58343.1"/>
    <property type="molecule type" value="Genomic_DNA"/>
</dbReference>
<dbReference type="PANTHER" id="PTHR38686">
    <property type="entry name" value="APOLIPOPROTEIN N-ACYLTRANSFERASE"/>
    <property type="match status" value="1"/>
</dbReference>
<keyword evidence="5 9" id="KW-0812">Transmembrane</keyword>
<keyword evidence="12" id="KW-1185">Reference proteome</keyword>
<comment type="function">
    <text evidence="9">Catalyzes the phospholipid dependent N-acylation of the N-terminal cysteine of apolipoprotein, the last step in lipoprotein maturation.</text>
</comment>
<keyword evidence="7 9" id="KW-0472">Membrane</keyword>
<proteinExistence type="inferred from homology"/>
<name>A0A1T4V038_9GAMM</name>
<feature type="transmembrane region" description="Helical" evidence="9">
    <location>
        <begin position="74"/>
        <end position="95"/>
    </location>
</feature>
<feature type="domain" description="CN hydrolase" evidence="10">
    <location>
        <begin position="238"/>
        <end position="485"/>
    </location>
</feature>
<feature type="transmembrane region" description="Helical" evidence="9">
    <location>
        <begin position="210"/>
        <end position="226"/>
    </location>
</feature>
<evidence type="ECO:0000256" key="2">
    <source>
        <dbReference type="ARBA" id="ARBA00010065"/>
    </source>
</evidence>
<keyword evidence="11" id="KW-0449">Lipoprotein</keyword>
<evidence type="ECO:0000256" key="1">
    <source>
        <dbReference type="ARBA" id="ARBA00004651"/>
    </source>
</evidence>
<gene>
    <name evidence="9" type="primary">lnt</name>
    <name evidence="11" type="ORF">SAMN02745213_00408</name>
</gene>
<dbReference type="SUPFAM" id="SSF56317">
    <property type="entry name" value="Carbon-nitrogen hydrolase"/>
    <property type="match status" value="1"/>
</dbReference>
<keyword evidence="8 9" id="KW-0012">Acyltransferase</keyword>
<evidence type="ECO:0000256" key="7">
    <source>
        <dbReference type="ARBA" id="ARBA00023136"/>
    </source>
</evidence>
<comment type="subcellular location">
    <subcellularLocation>
        <location evidence="1 9">Cell membrane</location>
        <topology evidence="1 9">Multi-pass membrane protein</topology>
    </subcellularLocation>
</comment>
<dbReference type="InterPro" id="IPR045378">
    <property type="entry name" value="LNT_N"/>
</dbReference>
<evidence type="ECO:0000313" key="11">
    <source>
        <dbReference type="EMBL" id="SKA58343.1"/>
    </source>
</evidence>
<evidence type="ECO:0000256" key="8">
    <source>
        <dbReference type="ARBA" id="ARBA00023315"/>
    </source>
</evidence>
<keyword evidence="6 9" id="KW-1133">Transmembrane helix</keyword>
<dbReference type="Gene3D" id="3.60.110.10">
    <property type="entry name" value="Carbon-nitrogen hydrolase"/>
    <property type="match status" value="1"/>
</dbReference>
<dbReference type="PROSITE" id="PS50263">
    <property type="entry name" value="CN_HYDROLASE"/>
    <property type="match status" value="1"/>
</dbReference>
<comment type="pathway">
    <text evidence="9">Protein modification; lipoprotein biosynthesis (N-acyl transfer).</text>
</comment>
<dbReference type="Pfam" id="PF00795">
    <property type="entry name" value="CN_hydrolase"/>
    <property type="match status" value="1"/>
</dbReference>
<dbReference type="GO" id="GO:0016410">
    <property type="term" value="F:N-acyltransferase activity"/>
    <property type="evidence" value="ECO:0007669"/>
    <property type="project" value="UniProtKB-UniRule"/>
</dbReference>
<keyword evidence="4 9" id="KW-0808">Transferase</keyword>
<keyword evidence="3 9" id="KW-1003">Cell membrane</keyword>
<organism evidence="11 12">
    <name type="scientific">Succinivibrio dextrinosolvens DSM 3072</name>
    <dbReference type="NCBI Taxonomy" id="1123324"/>
    <lineage>
        <taxon>Bacteria</taxon>
        <taxon>Pseudomonadati</taxon>
        <taxon>Pseudomonadota</taxon>
        <taxon>Gammaproteobacteria</taxon>
        <taxon>Aeromonadales</taxon>
        <taxon>Succinivibrionaceae</taxon>
        <taxon>Succinivibrio</taxon>
    </lineage>
</organism>
<dbReference type="Proteomes" id="UP000242432">
    <property type="component" value="Unassembled WGS sequence"/>
</dbReference>
<dbReference type="CDD" id="cd07571">
    <property type="entry name" value="ALP_N-acyl_transferase"/>
    <property type="match status" value="1"/>
</dbReference>
<dbReference type="AlphaFoldDB" id="A0A1T4V038"/>
<reference evidence="12" key="1">
    <citation type="submission" date="2017-02" db="EMBL/GenBank/DDBJ databases">
        <authorList>
            <person name="Varghese N."/>
            <person name="Submissions S."/>
        </authorList>
    </citation>
    <scope>NUCLEOTIDE SEQUENCE [LARGE SCALE GENOMIC DNA]</scope>
    <source>
        <strain evidence="12">DSM 3072</strain>
    </source>
</reference>
<feature type="transmembrane region" description="Helical" evidence="9">
    <location>
        <begin position="51"/>
        <end position="67"/>
    </location>
</feature>
<sequence>MQFFIKLYFILSALLDGKRLLAIVKTPLGMCVSSIVLGAIMSLSIAPVEKWPFAVIALVFFMMQLYTCKFVPQVALLTLLFFGTYGTISLTWLNFVMEGFGQVPAVLSYIIIFGFSFAYVAAPYAFLNMVVFYFTQKKKSVYLLCFVPIAFILADYIIYYYLTGFPWLYAGYSCVEGPLKNYAPFIGVRGINTVLYVLSAALALTALRKFLYLPIAAMILVVGLFLENFPQVEKLPTITASLVQANITQSVHNNAASANEIFSTYWNLTKPKIQNSKIVVWSESALPVDYYSSADLIGDLDTVFKSEKSDLVTGIFSSVQDKLYNSIVRIGNSADLAKDLPYQKRKLVPFGEIVPFEEFLRPLGSIFVIPNSSFSYGADDQLPVRIRDNKFIPAICYEAIFPEVISSMDSAETNGIIMVSNDSWFGPTQAPEQHLNIARMRAMELQKPMLRCTNSGITAYIDENGKVVDRLPPDQEGVLTVQFAPVKGQTFYSKYGTFTLFIIMLILLGFGIYGLKKKDDASKETLNKLIRP</sequence>
<comment type="similarity">
    <text evidence="2 9">Belongs to the CN hydrolase family. Apolipoprotein N-acyltransferase subfamily.</text>
</comment>
<evidence type="ECO:0000256" key="5">
    <source>
        <dbReference type="ARBA" id="ARBA00022692"/>
    </source>
</evidence>
<feature type="transmembrane region" description="Helical" evidence="9">
    <location>
        <begin position="182"/>
        <end position="203"/>
    </location>
</feature>
<feature type="transmembrane region" description="Helical" evidence="9">
    <location>
        <begin position="495"/>
        <end position="515"/>
    </location>
</feature>
<dbReference type="GO" id="GO:0042158">
    <property type="term" value="P:lipoprotein biosynthetic process"/>
    <property type="evidence" value="ECO:0007669"/>
    <property type="project" value="UniProtKB-UniRule"/>
</dbReference>
<evidence type="ECO:0000256" key="9">
    <source>
        <dbReference type="HAMAP-Rule" id="MF_01148"/>
    </source>
</evidence>
<evidence type="ECO:0000313" key="12">
    <source>
        <dbReference type="Proteomes" id="UP000242432"/>
    </source>
</evidence>
<evidence type="ECO:0000256" key="6">
    <source>
        <dbReference type="ARBA" id="ARBA00022989"/>
    </source>
</evidence>
<comment type="catalytic activity">
    <reaction evidence="9">
        <text>N-terminal S-1,2-diacyl-sn-glyceryl-L-cysteinyl-[lipoprotein] + a glycerophospholipid = N-acyl-S-1,2-diacyl-sn-glyceryl-L-cysteinyl-[lipoprotein] + a 2-acyl-sn-glycero-3-phospholipid + H(+)</text>
        <dbReference type="Rhea" id="RHEA:48228"/>
        <dbReference type="Rhea" id="RHEA-COMP:14681"/>
        <dbReference type="Rhea" id="RHEA-COMP:14684"/>
        <dbReference type="ChEBI" id="CHEBI:15378"/>
        <dbReference type="ChEBI" id="CHEBI:136912"/>
        <dbReference type="ChEBI" id="CHEBI:140656"/>
        <dbReference type="ChEBI" id="CHEBI:140657"/>
        <dbReference type="ChEBI" id="CHEBI:140660"/>
        <dbReference type="EC" id="2.3.1.269"/>
    </reaction>
</comment>
<dbReference type="InterPro" id="IPR036526">
    <property type="entry name" value="C-N_Hydrolase_sf"/>
</dbReference>
<feature type="transmembrane region" description="Helical" evidence="9">
    <location>
        <begin position="141"/>
        <end position="162"/>
    </location>
</feature>
<dbReference type="UniPathway" id="UPA00666"/>
<dbReference type="InterPro" id="IPR003010">
    <property type="entry name" value="C-N_Hydrolase"/>
</dbReference>
<feature type="transmembrane region" description="Helical" evidence="9">
    <location>
        <begin position="107"/>
        <end position="134"/>
    </location>
</feature>
<dbReference type="GO" id="GO:0005886">
    <property type="term" value="C:plasma membrane"/>
    <property type="evidence" value="ECO:0007669"/>
    <property type="project" value="UniProtKB-SubCell"/>
</dbReference>
<dbReference type="PANTHER" id="PTHR38686:SF1">
    <property type="entry name" value="APOLIPOPROTEIN N-ACYLTRANSFERASE"/>
    <property type="match status" value="1"/>
</dbReference>
<dbReference type="EC" id="2.3.1.269" evidence="9"/>
<evidence type="ECO:0000256" key="3">
    <source>
        <dbReference type="ARBA" id="ARBA00022475"/>
    </source>
</evidence>
<dbReference type="HAMAP" id="MF_01148">
    <property type="entry name" value="Lnt"/>
    <property type="match status" value="1"/>
</dbReference>
<dbReference type="NCBIfam" id="TIGR00546">
    <property type="entry name" value="lnt"/>
    <property type="match status" value="1"/>
</dbReference>
<accession>A0A1T4V038</accession>
<feature type="transmembrane region" description="Helical" evidence="9">
    <location>
        <begin position="20"/>
        <end position="45"/>
    </location>
</feature>
<dbReference type="STRING" id="83771.SAMN02910357_01357"/>